<dbReference type="FunFam" id="3.40.309.10:FF:000005">
    <property type="entry name" value="1-pyrroline-5-carboxylate dehydrogenase 1"/>
    <property type="match status" value="1"/>
</dbReference>
<dbReference type="InterPro" id="IPR015590">
    <property type="entry name" value="Aldehyde_DH_dom"/>
</dbReference>
<dbReference type="UniPathway" id="UPA00261">
    <property type="reaction ID" value="UER00374"/>
</dbReference>
<keyword evidence="8" id="KW-0029">Amino-acid transport</keyword>
<accession>A0A0G2GV19</accession>
<feature type="transmembrane region" description="Helical" evidence="19">
    <location>
        <begin position="488"/>
        <end position="511"/>
    </location>
</feature>
<keyword evidence="11" id="KW-0520">NAD</keyword>
<dbReference type="InterPro" id="IPR050485">
    <property type="entry name" value="Proline_metab_enzyme"/>
</dbReference>
<comment type="subcellular location">
    <subcellularLocation>
        <location evidence="1">Vacuole membrane</location>
        <topology evidence="1">Multi-pass membrane protein</topology>
    </subcellularLocation>
</comment>
<dbReference type="Gene3D" id="3.40.605.10">
    <property type="entry name" value="Aldehyde Dehydrogenase, Chain A, domain 1"/>
    <property type="match status" value="1"/>
</dbReference>
<evidence type="ECO:0000256" key="4">
    <source>
        <dbReference type="ARBA" id="ARBA00012884"/>
    </source>
</evidence>
<evidence type="ECO:0000259" key="21">
    <source>
        <dbReference type="PROSITE" id="PS50801"/>
    </source>
</evidence>
<keyword evidence="6" id="KW-0926">Vacuole</keyword>
<feature type="transmembrane region" description="Helical" evidence="19">
    <location>
        <begin position="753"/>
        <end position="769"/>
    </location>
</feature>
<feature type="transmembrane region" description="Helical" evidence="19">
    <location>
        <begin position="389"/>
        <end position="410"/>
    </location>
</feature>
<feature type="region of interest" description="Disordered" evidence="18">
    <location>
        <begin position="1"/>
        <end position="41"/>
    </location>
</feature>
<dbReference type="FunFam" id="3.30.750.24:FF:000012">
    <property type="entry name" value="Sulfate transporter family protein"/>
    <property type="match status" value="1"/>
</dbReference>
<sequence>MSVPGHPRTGSVLSHDSRAFPFSGDLNSHSDGTTDEGTIAIGDRPYQGRQRLDSSATIQYSASPIANPKTPSRSFYHRSFHGSLDPVHYSSQSVRQQTAELASLALSDNNQGHDHITSGFLSKSHKAQADGPLTEHGRLGAVGEAVENDLHERQSPPLSLRATSALTEMIRQSPPTDDEHGSGNGSVDEHIRSGPPSISVIAEESENDEAEHNERTALLHKRSVSSGPKDYGLGSDLEGQIKVVDSVRNNFRHSVRRGLHRAEAIFYITTHPKSWNRKAIWEAGVKRPVEVLPAVFLGLLLNILDALSYGMILFPLGHPTFADLGSDGISIFYVSTIIAQLVFSCGGSIFKGGIGSEMIEVVPFFHGIAYRIVDRIGEDNPKSVLATTITAYALSSIITGAVFFLMGVFHLGSLIGFFPRHILIGCIGGVGWFLVATGIEVSARLDGNLEYNLVTLTKLFSKDTVALWLIPLALAVVLLIIKRFVHNNFLVGGYFISVAAIFYFFKFAIGFPMPNLRDSGWVFDAPPEGNPWYHFYTLYDFGAVHWGALAETIPAMFALTFFGVLHVPINVPALGISTGEDNLNVDRELIAHGVSNAVSGLAGSIQNYLVYTNSLLFIASGGNSRLAGIMLAIATFGILLAGPVIIGYIPIMVVGALIFLLGIELLEEALVDTWGRLHRLEYLTIIVIVITMGAWDFVIGILVGIILACVNFVVQTSARSAIRATYSGQVATSTVRRHPVQLRFLKDAGRQTYVIKLAGFLFFGTIVGVENRIRQILAEDAFSDHPIRFVVLDLGHVNGVDFSAAEAFTRINRLLRKKNVVLIISGFDLESDIGSSLRNVGLFNEENEVEVFADLNEALEYCENDLLKALYRRQDDLRQRAISRAPSRSLEVPHSSFAQSFPSETMFSSPRRSHLRQVAATTLPDQDALAPRPAWANFKQPLPLLLQTFEGLTLKNEDFWFPACQFFEKQRISTGTVLYHEGDMADAFLLLEDGILRAEYNMPQGRYSELIVAGRPCGELPFFSETPRTATLVAERDCVIWTLERSSWDDLQKHHADIGRELLTISLKLTKERMDTITSASRSARASTLAAFKVPDIKNEPNQHYAPGSPERTYLAAAVEAFKSKVPIEVPLTIGGKSIKASSILTQSSPSSHATVIANYSNASASDVNTAIETALAAKPAWESLPFADRAAVFLKAADLVSTKYRYDIMAATMVGQGKNAWQAEIDSAAELADFFRFGVRFAEELYQQQPPFNSSGVWNRTEWRPLEGFVYAISPFNFTAIGGNLSGAPALMGNVVIWKPSPSAIASNYLVYQILLEAGLPPGVIQFIPGDAEEVTKEVLNHPQFAALHYTGSTAVFRKLYGQIAQGVAEGRYKGYPRIVGETGGKNFHLVHKSADVDNAVVNTVRGAFEYQGQKCSATSRLYVPKSVWGDFKTKLVAEVEKLKVGPIEEFGNFIGPVIHEASFKKLSKVIDDAKTDKELELVTGGKYDGSKGYFIYPTIYEAKSPTHPNFSTEFFGPILTVYVYDDSRETGYEEICKTVDATSEYGLTGSIFASDRSAVRFAEDALRNAAGNFYINCKSTGAVVGQQPFGGARASGTNDKAGSVNLMGRFVSPRSLKEEFLSTGSVEYPSNQIG</sequence>
<dbReference type="EMBL" id="LCWF01000028">
    <property type="protein sequence ID" value="KKY27103.1"/>
    <property type="molecule type" value="Genomic_DNA"/>
</dbReference>
<dbReference type="Pfam" id="PF00027">
    <property type="entry name" value="cNMP_binding"/>
    <property type="match status" value="1"/>
</dbReference>
<dbReference type="InterPro" id="IPR016163">
    <property type="entry name" value="Ald_DH_C"/>
</dbReference>
<dbReference type="Gene3D" id="2.60.120.10">
    <property type="entry name" value="Jelly Rolls"/>
    <property type="match status" value="1"/>
</dbReference>
<keyword evidence="5" id="KW-0813">Transport</keyword>
<evidence type="ECO:0000256" key="10">
    <source>
        <dbReference type="ARBA" id="ARBA00023002"/>
    </source>
</evidence>
<dbReference type="SUPFAM" id="SSF51206">
    <property type="entry name" value="cAMP-binding domain-like"/>
    <property type="match status" value="1"/>
</dbReference>
<dbReference type="Gene3D" id="3.40.309.10">
    <property type="entry name" value="Aldehyde Dehydrogenase, Chain A, domain 2"/>
    <property type="match status" value="1"/>
</dbReference>
<dbReference type="InterPro" id="IPR000595">
    <property type="entry name" value="cNMP-bd_dom"/>
</dbReference>
<dbReference type="Proteomes" id="UP000053317">
    <property type="component" value="Unassembled WGS sequence"/>
</dbReference>
<feature type="transmembrane region" description="Helical" evidence="19">
    <location>
        <begin position="294"/>
        <end position="316"/>
    </location>
</feature>
<dbReference type="InterPro" id="IPR016160">
    <property type="entry name" value="Ald_DH_CS_CYS"/>
</dbReference>
<keyword evidence="23" id="KW-1185">Reference proteome</keyword>
<dbReference type="CDD" id="cd07042">
    <property type="entry name" value="STAS_SulP_like_sulfate_transporter"/>
    <property type="match status" value="1"/>
</dbReference>
<dbReference type="CDD" id="cd00038">
    <property type="entry name" value="CAP_ED"/>
    <property type="match status" value="1"/>
</dbReference>
<dbReference type="SMART" id="SM00100">
    <property type="entry name" value="cNMP"/>
    <property type="match status" value="1"/>
</dbReference>
<dbReference type="PROSITE" id="PS00070">
    <property type="entry name" value="ALDEHYDE_DEHYDR_CYS"/>
    <property type="match status" value="1"/>
</dbReference>
<dbReference type="InterPro" id="IPR011547">
    <property type="entry name" value="SLC26A/SulP_dom"/>
</dbReference>
<dbReference type="SUPFAM" id="SSF52091">
    <property type="entry name" value="SpoIIaa-like"/>
    <property type="match status" value="1"/>
</dbReference>
<evidence type="ECO:0000313" key="23">
    <source>
        <dbReference type="Proteomes" id="UP000053317"/>
    </source>
</evidence>
<dbReference type="PROSITE" id="PS00687">
    <property type="entry name" value="ALDEHYDE_DEHYDR_GLU"/>
    <property type="match status" value="1"/>
</dbReference>
<keyword evidence="12" id="KW-0642">Proline metabolism</keyword>
<comment type="pathway">
    <text evidence="2">Amino-acid degradation; L-proline degradation into L-glutamate; L-glutamate from L-proline: step 2/2.</text>
</comment>
<keyword evidence="10 17" id="KW-0560">Oxidoreductase</keyword>
<evidence type="ECO:0000256" key="5">
    <source>
        <dbReference type="ARBA" id="ARBA00022448"/>
    </source>
</evidence>
<name>A0A0G2GV19_PHACM</name>
<dbReference type="InterPro" id="IPR029510">
    <property type="entry name" value="Ald_DH_CS_GLU"/>
</dbReference>
<feature type="compositionally biased region" description="Basic and acidic residues" evidence="18">
    <location>
        <begin position="177"/>
        <end position="192"/>
    </location>
</feature>
<keyword evidence="13 19" id="KW-0472">Membrane</keyword>
<dbReference type="Pfam" id="PF00171">
    <property type="entry name" value="Aldedh"/>
    <property type="match status" value="1"/>
</dbReference>
<dbReference type="PANTHER" id="PTHR42862:SF1">
    <property type="entry name" value="DELTA-1-PYRROLINE-5-CARBOXYLATE DEHYDROGENASE 2, ISOFORM A-RELATED"/>
    <property type="match status" value="1"/>
</dbReference>
<dbReference type="EC" id="1.2.1.88" evidence="4"/>
<gene>
    <name evidence="22" type="ORF">UCRPC4_g01237</name>
</gene>
<protein>
    <recommendedName>
        <fullName evidence="14">L-glutamate gamma-semialdehyde dehydrogenase</fullName>
        <ecNumber evidence="4">1.2.1.88</ecNumber>
    </recommendedName>
    <alternativeName>
        <fullName evidence="14">L-glutamate gamma-semialdehyde dehydrogenase</fullName>
    </alternativeName>
</protein>
<evidence type="ECO:0000256" key="17">
    <source>
        <dbReference type="RuleBase" id="RU003345"/>
    </source>
</evidence>
<evidence type="ECO:0000259" key="20">
    <source>
        <dbReference type="PROSITE" id="PS50042"/>
    </source>
</evidence>
<organism evidence="22 23">
    <name type="scientific">Phaeomoniella chlamydospora</name>
    <name type="common">Phaeoacremonium chlamydosporum</name>
    <dbReference type="NCBI Taxonomy" id="158046"/>
    <lineage>
        <taxon>Eukaryota</taxon>
        <taxon>Fungi</taxon>
        <taxon>Dikarya</taxon>
        <taxon>Ascomycota</taxon>
        <taxon>Pezizomycotina</taxon>
        <taxon>Eurotiomycetes</taxon>
        <taxon>Chaetothyriomycetidae</taxon>
        <taxon>Phaeomoniellales</taxon>
        <taxon>Phaeomoniellaceae</taxon>
        <taxon>Phaeomoniella</taxon>
    </lineage>
</organism>
<evidence type="ECO:0000256" key="12">
    <source>
        <dbReference type="ARBA" id="ARBA00023062"/>
    </source>
</evidence>
<dbReference type="InterPro" id="IPR014710">
    <property type="entry name" value="RmlC-like_jellyroll"/>
</dbReference>
<evidence type="ECO:0000256" key="8">
    <source>
        <dbReference type="ARBA" id="ARBA00022970"/>
    </source>
</evidence>
<dbReference type="Gene3D" id="3.30.750.24">
    <property type="entry name" value="STAS domain"/>
    <property type="match status" value="1"/>
</dbReference>
<dbReference type="PROSITE" id="PS50801">
    <property type="entry name" value="STAS"/>
    <property type="match status" value="1"/>
</dbReference>
<evidence type="ECO:0000256" key="9">
    <source>
        <dbReference type="ARBA" id="ARBA00022989"/>
    </source>
</evidence>
<dbReference type="PROSITE" id="PS50042">
    <property type="entry name" value="CNMP_BINDING_3"/>
    <property type="match status" value="1"/>
</dbReference>
<comment type="caution">
    <text evidence="22">The sequence shown here is derived from an EMBL/GenBank/DDBJ whole genome shotgun (WGS) entry which is preliminary data.</text>
</comment>
<dbReference type="GO" id="GO:0034490">
    <property type="term" value="P:basic amino acid transmembrane import into vacuole"/>
    <property type="evidence" value="ECO:0007669"/>
    <property type="project" value="UniProtKB-ARBA"/>
</dbReference>
<evidence type="ECO:0000256" key="15">
    <source>
        <dbReference type="ARBA" id="ARBA00048142"/>
    </source>
</evidence>
<dbReference type="InterPro" id="IPR016161">
    <property type="entry name" value="Ald_DH/histidinol_DH"/>
</dbReference>
<evidence type="ECO:0000256" key="3">
    <source>
        <dbReference type="ARBA" id="ARBA00009986"/>
    </source>
</evidence>
<evidence type="ECO:0000313" key="22">
    <source>
        <dbReference type="EMBL" id="KKY27103.1"/>
    </source>
</evidence>
<evidence type="ECO:0000256" key="11">
    <source>
        <dbReference type="ARBA" id="ARBA00023027"/>
    </source>
</evidence>
<dbReference type="InterPro" id="IPR018490">
    <property type="entry name" value="cNMP-bd_dom_sf"/>
</dbReference>
<feature type="region of interest" description="Disordered" evidence="18">
    <location>
        <begin position="172"/>
        <end position="194"/>
    </location>
</feature>
<reference evidence="22 23" key="1">
    <citation type="submission" date="2015-05" db="EMBL/GenBank/DDBJ databases">
        <title>Distinctive expansion of gene families associated with plant cell wall degradation and secondary metabolism in the genomes of grapevine trunk pathogens.</title>
        <authorList>
            <person name="Lawrence D.P."/>
            <person name="Travadon R."/>
            <person name="Rolshausen P.E."/>
            <person name="Baumgartner K."/>
        </authorList>
    </citation>
    <scope>NUCLEOTIDE SEQUENCE [LARGE SCALE GENOMIC DNA]</scope>
    <source>
        <strain evidence="22">UCRPC4</strain>
    </source>
</reference>
<evidence type="ECO:0000256" key="7">
    <source>
        <dbReference type="ARBA" id="ARBA00022692"/>
    </source>
</evidence>
<feature type="transmembrane region" description="Helical" evidence="19">
    <location>
        <begin position="683"/>
        <end position="714"/>
    </location>
</feature>
<dbReference type="FunFam" id="3.40.605.10:FF:000006">
    <property type="entry name" value="1-pyrroline-5-carboxylate dehydrogenase"/>
    <property type="match status" value="1"/>
</dbReference>
<feature type="active site" evidence="16">
    <location>
        <position position="1383"/>
    </location>
</feature>
<keyword evidence="7 19" id="KW-0812">Transmembrane</keyword>
<feature type="transmembrane region" description="Helical" evidence="19">
    <location>
        <begin position="630"/>
        <end position="663"/>
    </location>
</feature>
<dbReference type="InterPro" id="IPR016162">
    <property type="entry name" value="Ald_DH_N"/>
</dbReference>
<feature type="transmembrane region" description="Helical" evidence="19">
    <location>
        <begin position="422"/>
        <end position="445"/>
    </location>
</feature>
<dbReference type="SUPFAM" id="SSF53720">
    <property type="entry name" value="ALDH-like"/>
    <property type="match status" value="1"/>
</dbReference>
<reference evidence="22 23" key="2">
    <citation type="submission" date="2015-05" db="EMBL/GenBank/DDBJ databases">
        <authorList>
            <person name="Morales-Cruz A."/>
            <person name="Amrine K.C."/>
            <person name="Cantu D."/>
        </authorList>
    </citation>
    <scope>NUCLEOTIDE SEQUENCE [LARGE SCALE GENOMIC DNA]</scope>
    <source>
        <strain evidence="22">UCRPC4</strain>
    </source>
</reference>
<dbReference type="Pfam" id="PF00916">
    <property type="entry name" value="Sulfate_transp"/>
    <property type="match status" value="1"/>
</dbReference>
<evidence type="ECO:0000256" key="16">
    <source>
        <dbReference type="PROSITE-ProRule" id="PRU10007"/>
    </source>
</evidence>
<comment type="catalytic activity">
    <reaction evidence="15">
        <text>L-glutamate 5-semialdehyde + NAD(+) + H2O = L-glutamate + NADH + 2 H(+)</text>
        <dbReference type="Rhea" id="RHEA:30235"/>
        <dbReference type="ChEBI" id="CHEBI:15377"/>
        <dbReference type="ChEBI" id="CHEBI:15378"/>
        <dbReference type="ChEBI" id="CHEBI:29985"/>
        <dbReference type="ChEBI" id="CHEBI:57540"/>
        <dbReference type="ChEBI" id="CHEBI:57945"/>
        <dbReference type="ChEBI" id="CHEBI:58066"/>
        <dbReference type="EC" id="1.2.1.88"/>
    </reaction>
</comment>
<evidence type="ECO:0000256" key="1">
    <source>
        <dbReference type="ARBA" id="ARBA00004128"/>
    </source>
</evidence>
<evidence type="ECO:0000256" key="6">
    <source>
        <dbReference type="ARBA" id="ARBA00022554"/>
    </source>
</evidence>
<dbReference type="Pfam" id="PF01740">
    <property type="entry name" value="STAS"/>
    <property type="match status" value="1"/>
</dbReference>
<proteinExistence type="inferred from homology"/>
<dbReference type="OrthoDB" id="409725at2759"/>
<feature type="domain" description="STAS" evidence="21">
    <location>
        <begin position="754"/>
        <end position="862"/>
    </location>
</feature>
<evidence type="ECO:0000256" key="18">
    <source>
        <dbReference type="SAM" id="MobiDB-lite"/>
    </source>
</evidence>
<comment type="similarity">
    <text evidence="3 17">Belongs to the aldehyde dehydrogenase family.</text>
</comment>
<dbReference type="GO" id="GO:0000329">
    <property type="term" value="C:fungal-type vacuole membrane"/>
    <property type="evidence" value="ECO:0007669"/>
    <property type="project" value="UniProtKB-ARBA"/>
</dbReference>
<dbReference type="GO" id="GO:0003842">
    <property type="term" value="F:L-glutamate gamma-semialdehyde dehydrogenase activity"/>
    <property type="evidence" value="ECO:0007669"/>
    <property type="project" value="UniProtKB-EC"/>
</dbReference>
<evidence type="ECO:0000256" key="13">
    <source>
        <dbReference type="ARBA" id="ARBA00023136"/>
    </source>
</evidence>
<keyword evidence="9 19" id="KW-1133">Transmembrane helix</keyword>
<dbReference type="InterPro" id="IPR005931">
    <property type="entry name" value="P5CDH/ALDH4A1"/>
</dbReference>
<feature type="domain" description="Cyclic nucleotide-binding" evidence="20">
    <location>
        <begin position="967"/>
        <end position="1069"/>
    </location>
</feature>
<dbReference type="GO" id="GO:0005759">
    <property type="term" value="C:mitochondrial matrix"/>
    <property type="evidence" value="ECO:0007669"/>
    <property type="project" value="TreeGrafter"/>
</dbReference>
<dbReference type="GO" id="GO:0010133">
    <property type="term" value="P:L-proline catabolic process to L-glutamate"/>
    <property type="evidence" value="ECO:0007669"/>
    <property type="project" value="UniProtKB-UniPathway"/>
</dbReference>
<dbReference type="InterPro" id="IPR036513">
    <property type="entry name" value="STAS_dom_sf"/>
</dbReference>
<dbReference type="PANTHER" id="PTHR42862">
    <property type="entry name" value="DELTA-1-PYRROLINE-5-CARBOXYLATE DEHYDROGENASE 1, ISOFORM A-RELATED"/>
    <property type="match status" value="1"/>
</dbReference>
<feature type="transmembrane region" description="Helical" evidence="19">
    <location>
        <begin position="465"/>
        <end position="481"/>
    </location>
</feature>
<feature type="transmembrane region" description="Helical" evidence="19">
    <location>
        <begin position="328"/>
        <end position="350"/>
    </location>
</feature>
<dbReference type="CDD" id="cd07123">
    <property type="entry name" value="ALDH_F4-17_P5CDH"/>
    <property type="match status" value="1"/>
</dbReference>
<dbReference type="NCBIfam" id="TIGR01236">
    <property type="entry name" value="D1pyr5carbox1"/>
    <property type="match status" value="1"/>
</dbReference>
<evidence type="ECO:0000256" key="19">
    <source>
        <dbReference type="SAM" id="Phobius"/>
    </source>
</evidence>
<dbReference type="InterPro" id="IPR002645">
    <property type="entry name" value="STAS_dom"/>
</dbReference>
<evidence type="ECO:0000256" key="14">
    <source>
        <dbReference type="ARBA" id="ARBA00032259"/>
    </source>
</evidence>
<evidence type="ECO:0000256" key="2">
    <source>
        <dbReference type="ARBA" id="ARBA00004786"/>
    </source>
</evidence>